<dbReference type="OrthoDB" id="2426596at2"/>
<name>A0A5B0ELK2_9MICC</name>
<accession>A0A5B0ELK2</accession>
<dbReference type="AlphaFoldDB" id="A0A5B0ELK2"/>
<proteinExistence type="predicted"/>
<evidence type="ECO:0000313" key="2">
    <source>
        <dbReference type="EMBL" id="KAA0979646.1"/>
    </source>
</evidence>
<dbReference type="RefSeq" id="WP_149618271.1">
    <property type="nucleotide sequence ID" value="NZ_VOBL01000001.1"/>
</dbReference>
<dbReference type="EMBL" id="VOBL01000001">
    <property type="protein sequence ID" value="KAA0979646.1"/>
    <property type="molecule type" value="Genomic_DNA"/>
</dbReference>
<feature type="compositionally biased region" description="Basic and acidic residues" evidence="1">
    <location>
        <begin position="304"/>
        <end position="313"/>
    </location>
</feature>
<comment type="caution">
    <text evidence="2">The sequence shown here is derived from an EMBL/GenBank/DDBJ whole genome shotgun (WGS) entry which is preliminary data.</text>
</comment>
<evidence type="ECO:0000256" key="1">
    <source>
        <dbReference type="SAM" id="MobiDB-lite"/>
    </source>
</evidence>
<organism evidence="2 3">
    <name type="scientific">Paeniglutamicibacter gangotriensis</name>
    <dbReference type="NCBI Taxonomy" id="254787"/>
    <lineage>
        <taxon>Bacteria</taxon>
        <taxon>Bacillati</taxon>
        <taxon>Actinomycetota</taxon>
        <taxon>Actinomycetes</taxon>
        <taxon>Micrococcales</taxon>
        <taxon>Micrococcaceae</taxon>
        <taxon>Paeniglutamicibacter</taxon>
    </lineage>
</organism>
<feature type="region of interest" description="Disordered" evidence="1">
    <location>
        <begin position="274"/>
        <end position="313"/>
    </location>
</feature>
<protein>
    <submittedName>
        <fullName evidence="2">Uncharacterized protein</fullName>
    </submittedName>
</protein>
<evidence type="ECO:0000313" key="3">
    <source>
        <dbReference type="Proteomes" id="UP000323856"/>
    </source>
</evidence>
<dbReference type="Proteomes" id="UP000323856">
    <property type="component" value="Unassembled WGS sequence"/>
</dbReference>
<reference evidence="2 3" key="1">
    <citation type="submission" date="2019-07" db="EMBL/GenBank/DDBJ databases">
        <title>Analysis of the biochemical properties, biological activity and biotechnological potential of siderophores and biosurfactants produced by Antarctic psychrotolerant bacteria.</title>
        <authorList>
            <person name="Styczynski M."/>
            <person name="Krucon T."/>
            <person name="Decewicz P."/>
            <person name="Dziewit L."/>
        </authorList>
    </citation>
    <scope>NUCLEOTIDE SEQUENCE [LARGE SCALE GENOMIC DNA]</scope>
    <source>
        <strain evidence="2 3">ANT_H27</strain>
    </source>
</reference>
<gene>
    <name evidence="2" type="ORF">FQ154_00300</name>
</gene>
<sequence length="313" mass="33473">MTLNFVDPVAGAWIVQALQDQGGDADTANLVAGQVPRGYGAYIRIFHPAMDQDGQPVSWTKIAARRGATMHALAQFAALSGIGEDGVPLAEDSWEGEAPGWDGLGAKELRAMAPLLSAHTGTPQMIHLALWNGLAFIHGGDQVEVVITDDPTLSAEENAARAAEHAARAKAPAFSEDVRTGPTLQIGSGYRSFYLFTGDGEDLASPLWARTSLGEQRQSPSLAWPEDRAWMMSTELYEDSTIVGGSRELINALLAAEGLEAFEVHEDSRLDAAGDTLNELPEPDTTAFDPEELSAEFFAPGAAERNRDPFGQL</sequence>